<feature type="region of interest" description="Disordered" evidence="1">
    <location>
        <begin position="20"/>
        <end position="42"/>
    </location>
</feature>
<keyword evidence="3" id="KW-1185">Reference proteome</keyword>
<organism evidence="2 3">
    <name type="scientific">Pipistrellus kuhlii</name>
    <name type="common">Kuhl's pipistrelle</name>
    <dbReference type="NCBI Taxonomy" id="59472"/>
    <lineage>
        <taxon>Eukaryota</taxon>
        <taxon>Metazoa</taxon>
        <taxon>Chordata</taxon>
        <taxon>Craniata</taxon>
        <taxon>Vertebrata</taxon>
        <taxon>Euteleostomi</taxon>
        <taxon>Mammalia</taxon>
        <taxon>Eutheria</taxon>
        <taxon>Laurasiatheria</taxon>
        <taxon>Chiroptera</taxon>
        <taxon>Yangochiroptera</taxon>
        <taxon>Vespertilionidae</taxon>
        <taxon>Pipistrellus</taxon>
    </lineage>
</organism>
<dbReference type="AlphaFoldDB" id="A0A7J7UUV5"/>
<proteinExistence type="predicted"/>
<sequence>MEMQKDMDEKMDVLINIQKNSKLPLRRGPKEHQELGQIGKPDIESQHLFKKLEGAEGASLCSHKKNMALQKLRKDPLDSLQCGTCYEKCMLCALKNSHNQGRRPHRAWAPSSSLASGAAF</sequence>
<gene>
    <name evidence="2" type="ORF">mPipKuh1_017287</name>
</gene>
<dbReference type="Pfam" id="PF15079">
    <property type="entry name" value="Tsc35"/>
    <property type="match status" value="1"/>
</dbReference>
<reference evidence="2 3" key="1">
    <citation type="journal article" date="2020" name="Nature">
        <title>Six reference-quality genomes reveal evolution of bat adaptations.</title>
        <authorList>
            <person name="Jebb D."/>
            <person name="Huang Z."/>
            <person name="Pippel M."/>
            <person name="Hughes G.M."/>
            <person name="Lavrichenko K."/>
            <person name="Devanna P."/>
            <person name="Winkler S."/>
            <person name="Jermiin L.S."/>
            <person name="Skirmuntt E.C."/>
            <person name="Katzourakis A."/>
            <person name="Burkitt-Gray L."/>
            <person name="Ray D.A."/>
            <person name="Sullivan K.A.M."/>
            <person name="Roscito J.G."/>
            <person name="Kirilenko B.M."/>
            <person name="Davalos L.M."/>
            <person name="Corthals A.P."/>
            <person name="Power M.L."/>
            <person name="Jones G."/>
            <person name="Ransome R.D."/>
            <person name="Dechmann D.K.N."/>
            <person name="Locatelli A.G."/>
            <person name="Puechmaille S.J."/>
            <person name="Fedrigo O."/>
            <person name="Jarvis E.D."/>
            <person name="Hiller M."/>
            <person name="Vernes S.C."/>
            <person name="Myers E.W."/>
            <person name="Teeling E.C."/>
        </authorList>
    </citation>
    <scope>NUCLEOTIDE SEQUENCE [LARGE SCALE GENOMIC DNA]</scope>
    <source>
        <strain evidence="2">MPipKuh1</strain>
        <tissue evidence="2">Flight muscle</tissue>
    </source>
</reference>
<dbReference type="EMBL" id="JACAGB010000018">
    <property type="protein sequence ID" value="KAF6316675.1"/>
    <property type="molecule type" value="Genomic_DNA"/>
</dbReference>
<evidence type="ECO:0000256" key="1">
    <source>
        <dbReference type="SAM" id="MobiDB-lite"/>
    </source>
</evidence>
<evidence type="ECO:0000313" key="2">
    <source>
        <dbReference type="EMBL" id="KAF6316675.1"/>
    </source>
</evidence>
<dbReference type="GO" id="GO:0005634">
    <property type="term" value="C:nucleus"/>
    <property type="evidence" value="ECO:0007669"/>
    <property type="project" value="TreeGrafter"/>
</dbReference>
<feature type="region of interest" description="Disordered" evidence="1">
    <location>
        <begin position="98"/>
        <end position="120"/>
    </location>
</feature>
<dbReference type="PANTHER" id="PTHR36860:SF1">
    <property type="entry name" value="TESTIS-EXPRESSED PROTEIN 35"/>
    <property type="match status" value="1"/>
</dbReference>
<feature type="compositionally biased region" description="Polar residues" evidence="1">
    <location>
        <begin position="110"/>
        <end position="120"/>
    </location>
</feature>
<name>A0A7J7UUV5_PIPKU</name>
<evidence type="ECO:0000313" key="3">
    <source>
        <dbReference type="Proteomes" id="UP000558488"/>
    </source>
</evidence>
<dbReference type="PANTHER" id="PTHR36860">
    <property type="entry name" value="TESTIS-EXPRESSED PROTEIN 35"/>
    <property type="match status" value="1"/>
</dbReference>
<accession>A0A7J7UUV5</accession>
<comment type="caution">
    <text evidence="2">The sequence shown here is derived from an EMBL/GenBank/DDBJ whole genome shotgun (WGS) entry which is preliminary data.</text>
</comment>
<dbReference type="InterPro" id="IPR027874">
    <property type="entry name" value="Tex35"/>
</dbReference>
<protein>
    <submittedName>
        <fullName evidence="2">Testis expressed 35</fullName>
    </submittedName>
</protein>
<dbReference type="Proteomes" id="UP000558488">
    <property type="component" value="Unassembled WGS sequence"/>
</dbReference>